<organism evidence="2 3">
    <name type="scientific">Jatropha curcas</name>
    <name type="common">Barbados nut</name>
    <dbReference type="NCBI Taxonomy" id="180498"/>
    <lineage>
        <taxon>Eukaryota</taxon>
        <taxon>Viridiplantae</taxon>
        <taxon>Streptophyta</taxon>
        <taxon>Embryophyta</taxon>
        <taxon>Tracheophyta</taxon>
        <taxon>Spermatophyta</taxon>
        <taxon>Magnoliopsida</taxon>
        <taxon>eudicotyledons</taxon>
        <taxon>Gunneridae</taxon>
        <taxon>Pentapetalae</taxon>
        <taxon>rosids</taxon>
        <taxon>fabids</taxon>
        <taxon>Malpighiales</taxon>
        <taxon>Euphorbiaceae</taxon>
        <taxon>Crotonoideae</taxon>
        <taxon>Jatropheae</taxon>
        <taxon>Jatropha</taxon>
    </lineage>
</organism>
<protein>
    <submittedName>
        <fullName evidence="2">Uncharacterized protein</fullName>
    </submittedName>
</protein>
<dbReference type="EMBL" id="KK914479">
    <property type="protein sequence ID" value="KDP35717.1"/>
    <property type="molecule type" value="Genomic_DNA"/>
</dbReference>
<feature type="compositionally biased region" description="Polar residues" evidence="1">
    <location>
        <begin position="57"/>
        <end position="72"/>
    </location>
</feature>
<feature type="compositionally biased region" description="Low complexity" evidence="1">
    <location>
        <begin position="149"/>
        <end position="162"/>
    </location>
</feature>
<reference evidence="2 3" key="1">
    <citation type="journal article" date="2014" name="PLoS ONE">
        <title>Global Analysis of Gene Expression Profiles in Physic Nut (Jatropha curcas L.) Seedlings Exposed to Salt Stress.</title>
        <authorList>
            <person name="Zhang L."/>
            <person name="Zhang C."/>
            <person name="Wu P."/>
            <person name="Chen Y."/>
            <person name="Li M."/>
            <person name="Jiang H."/>
            <person name="Wu G."/>
        </authorList>
    </citation>
    <scope>NUCLEOTIDE SEQUENCE [LARGE SCALE GENOMIC DNA]</scope>
    <source>
        <strain evidence="3">cv. GZQX0401</strain>
        <tissue evidence="2">Young leaves</tissue>
    </source>
</reference>
<feature type="compositionally biased region" description="Low complexity" evidence="1">
    <location>
        <begin position="32"/>
        <end position="47"/>
    </location>
</feature>
<keyword evidence="3" id="KW-1185">Reference proteome</keyword>
<evidence type="ECO:0000313" key="2">
    <source>
        <dbReference type="EMBL" id="KDP35717.1"/>
    </source>
</evidence>
<dbReference type="Proteomes" id="UP000027138">
    <property type="component" value="Unassembled WGS sequence"/>
</dbReference>
<name>A0A067KI03_JATCU</name>
<dbReference type="AlphaFoldDB" id="A0A067KI03"/>
<accession>A0A067KI03</accession>
<evidence type="ECO:0000256" key="1">
    <source>
        <dbReference type="SAM" id="MobiDB-lite"/>
    </source>
</evidence>
<feature type="compositionally biased region" description="Basic and acidic residues" evidence="1">
    <location>
        <begin position="89"/>
        <end position="105"/>
    </location>
</feature>
<sequence length="186" mass="19168">MARGIAFDSDASGSGSRGGRGPGRSARGRGGSIPPSSSGTSGASSSAQRPILPPSHPSSDTSGAPSSAQRPENYTKARERLVSSQTGESKAESRIDERQIAELRAHVMRLSSEPDAGTSSCNPAPATDRNVSTSQQQPLPAPDPDAADDTLVTPPGTTTHPAGTPPDDPTSDRADEQQCRFDFGPF</sequence>
<gene>
    <name evidence="2" type="ORF">JCGZ_10489</name>
</gene>
<feature type="compositionally biased region" description="Basic and acidic residues" evidence="1">
    <location>
        <begin position="170"/>
        <end position="179"/>
    </location>
</feature>
<proteinExistence type="predicted"/>
<feature type="region of interest" description="Disordered" evidence="1">
    <location>
        <begin position="1"/>
        <end position="186"/>
    </location>
</feature>
<evidence type="ECO:0000313" key="3">
    <source>
        <dbReference type="Proteomes" id="UP000027138"/>
    </source>
</evidence>